<name>A0A8S5N940_9CAUD</name>
<reference evidence="2" key="1">
    <citation type="journal article" date="2021" name="Proc. Natl. Acad. Sci. U.S.A.">
        <title>A Catalog of Tens of Thousands of Viruses from Human Metagenomes Reveals Hidden Associations with Chronic Diseases.</title>
        <authorList>
            <person name="Tisza M.J."/>
            <person name="Buck C.B."/>
        </authorList>
    </citation>
    <scope>NUCLEOTIDE SEQUENCE</scope>
    <source>
        <strain evidence="2">CtlHW5</strain>
    </source>
</reference>
<dbReference type="InterPro" id="IPR010332">
    <property type="entry name" value="ATPase_terminase-su_N"/>
</dbReference>
<evidence type="ECO:0000313" key="2">
    <source>
        <dbReference type="EMBL" id="DAD90587.1"/>
    </source>
</evidence>
<dbReference type="Pfam" id="PF06056">
    <property type="entry name" value="Terminase_5"/>
    <property type="match status" value="1"/>
</dbReference>
<proteinExistence type="predicted"/>
<dbReference type="EMBL" id="BK015089">
    <property type="protein sequence ID" value="DAD90587.1"/>
    <property type="molecule type" value="Genomic_DNA"/>
</dbReference>
<evidence type="ECO:0000259" key="1">
    <source>
        <dbReference type="Pfam" id="PF06056"/>
    </source>
</evidence>
<organism evidence="2">
    <name type="scientific">Myoviridae sp. ctlHW5</name>
    <dbReference type="NCBI Taxonomy" id="2826691"/>
    <lineage>
        <taxon>Viruses</taxon>
        <taxon>Duplodnaviria</taxon>
        <taxon>Heunggongvirae</taxon>
        <taxon>Uroviricota</taxon>
        <taxon>Caudoviricetes</taxon>
    </lineage>
</organism>
<accession>A0A8S5N940</accession>
<feature type="domain" description="Terminase ATPase subunit N-terminal" evidence="1">
    <location>
        <begin position="7"/>
        <end position="47"/>
    </location>
</feature>
<protein>
    <recommendedName>
        <fullName evidence="1">Terminase ATPase subunit N-terminal domain-containing protein</fullName>
    </recommendedName>
</protein>
<sequence>MAKEIEKKSARILFIEQGKSSEEIAGQLGVNKRTVDRWATEGEWRKIRDAKANSGKERIERTQLVVDSLTDRRLQVIEQIKENESDLKTADKERKTTLQMELLDLRKECATIDDAIAKWNKRIENLIKGTKITLSMYIEVMESIFEALRLKDEKLYILTLDFQEEHLHEVANKKF</sequence>